<name>A0A922SCS1_SPOEX</name>
<dbReference type="EMBL" id="JACEFF010000660">
    <property type="protein sequence ID" value="KAH9633272.1"/>
    <property type="molecule type" value="Genomic_DNA"/>
</dbReference>
<feature type="chain" id="PRO_5037227163" evidence="1">
    <location>
        <begin position="18"/>
        <end position="90"/>
    </location>
</feature>
<protein>
    <submittedName>
        <fullName evidence="2">Uncharacterized protein</fullName>
    </submittedName>
</protein>
<dbReference type="Proteomes" id="UP000814243">
    <property type="component" value="Unassembled WGS sequence"/>
</dbReference>
<keyword evidence="1" id="KW-0732">Signal</keyword>
<dbReference type="Gene3D" id="3.40.50.620">
    <property type="entry name" value="HUPs"/>
    <property type="match status" value="1"/>
</dbReference>
<dbReference type="AlphaFoldDB" id="A0A922SCS1"/>
<organism evidence="2 3">
    <name type="scientific">Spodoptera exigua</name>
    <name type="common">Beet armyworm</name>
    <name type="synonym">Noctua fulgens</name>
    <dbReference type="NCBI Taxonomy" id="7107"/>
    <lineage>
        <taxon>Eukaryota</taxon>
        <taxon>Metazoa</taxon>
        <taxon>Ecdysozoa</taxon>
        <taxon>Arthropoda</taxon>
        <taxon>Hexapoda</taxon>
        <taxon>Insecta</taxon>
        <taxon>Pterygota</taxon>
        <taxon>Neoptera</taxon>
        <taxon>Endopterygota</taxon>
        <taxon>Lepidoptera</taxon>
        <taxon>Glossata</taxon>
        <taxon>Ditrysia</taxon>
        <taxon>Noctuoidea</taxon>
        <taxon>Noctuidae</taxon>
        <taxon>Amphipyrinae</taxon>
        <taxon>Spodoptera</taxon>
    </lineage>
</organism>
<proteinExistence type="predicted"/>
<feature type="signal peptide" evidence="1">
    <location>
        <begin position="1"/>
        <end position="17"/>
    </location>
</feature>
<dbReference type="InterPro" id="IPR014729">
    <property type="entry name" value="Rossmann-like_a/b/a_fold"/>
</dbReference>
<accession>A0A922SCS1</accession>
<gene>
    <name evidence="2" type="ORF">HF086_000871</name>
</gene>
<evidence type="ECO:0000313" key="3">
    <source>
        <dbReference type="Proteomes" id="UP000814243"/>
    </source>
</evidence>
<sequence length="90" mass="10122">MWLEVLFVLCMTPMGRKTWFLPIIGVNDPDPPAWLPDDILNLNSLDEPDNLMEKFNGNTQEGVTVKLLCGADLLESFATPGLWSDEDGWL</sequence>
<reference evidence="2" key="1">
    <citation type="journal article" date="2021" name="G3 (Bethesda)">
        <title>Genome and transcriptome analysis of the beet armyworm Spodoptera exigua reveals targets for pest control. .</title>
        <authorList>
            <person name="Simon S."/>
            <person name="Breeschoten T."/>
            <person name="Jansen H.J."/>
            <person name="Dirks R.P."/>
            <person name="Schranz M.E."/>
            <person name="Ros V.I.D."/>
        </authorList>
    </citation>
    <scope>NUCLEOTIDE SEQUENCE</scope>
    <source>
        <strain evidence="2">TB_SE_WUR_2020</strain>
    </source>
</reference>
<comment type="caution">
    <text evidence="2">The sequence shown here is derived from an EMBL/GenBank/DDBJ whole genome shotgun (WGS) entry which is preliminary data.</text>
</comment>
<evidence type="ECO:0000256" key="1">
    <source>
        <dbReference type="SAM" id="SignalP"/>
    </source>
</evidence>
<evidence type="ECO:0000313" key="2">
    <source>
        <dbReference type="EMBL" id="KAH9633272.1"/>
    </source>
</evidence>